<dbReference type="EMBL" id="JASHIF010000027">
    <property type="protein sequence ID" value="MDI9862325.1"/>
    <property type="molecule type" value="Genomic_DNA"/>
</dbReference>
<comment type="caution">
    <text evidence="1">The sequence shown here is derived from an EMBL/GenBank/DDBJ whole genome shotgun (WGS) entry which is preliminary data.</text>
</comment>
<gene>
    <name evidence="1" type="ORF">QM524_24085</name>
</gene>
<protein>
    <submittedName>
        <fullName evidence="1">Uncharacterized protein</fullName>
    </submittedName>
</protein>
<name>A0ABT6YFF3_9BACT</name>
<evidence type="ECO:0000313" key="2">
    <source>
        <dbReference type="Proteomes" id="UP001236507"/>
    </source>
</evidence>
<sequence>MNTHEFLNRHNSSSRYFEGGSLCIWGNWFGRPMDNFHKLDAVSFDKELNKLTLSFDNKERLTVWNAENITDTKGYFQIDKADKVLWEWYYYEKPQTEENIFFEEYESIGDTINFKTNVNWYKKSHIDLTSKKPAVFMA</sequence>
<dbReference type="Proteomes" id="UP001236507">
    <property type="component" value="Unassembled WGS sequence"/>
</dbReference>
<proteinExistence type="predicted"/>
<dbReference type="RefSeq" id="WP_283346593.1">
    <property type="nucleotide sequence ID" value="NZ_JASHIF010000027.1"/>
</dbReference>
<evidence type="ECO:0000313" key="1">
    <source>
        <dbReference type="EMBL" id="MDI9862325.1"/>
    </source>
</evidence>
<reference evidence="1 2" key="1">
    <citation type="submission" date="2023-05" db="EMBL/GenBank/DDBJ databases">
        <title>Novel species of genus Flectobacillus isolated from stream in China.</title>
        <authorList>
            <person name="Lu H."/>
        </authorList>
    </citation>
    <scope>NUCLEOTIDE SEQUENCE [LARGE SCALE GENOMIC DNA]</scope>
    <source>
        <strain evidence="1 2">KCTC 42575</strain>
    </source>
</reference>
<keyword evidence="2" id="KW-1185">Reference proteome</keyword>
<accession>A0ABT6YFF3</accession>
<organism evidence="1 2">
    <name type="scientific">Flectobacillus roseus</name>
    <dbReference type="NCBI Taxonomy" id="502259"/>
    <lineage>
        <taxon>Bacteria</taxon>
        <taxon>Pseudomonadati</taxon>
        <taxon>Bacteroidota</taxon>
        <taxon>Cytophagia</taxon>
        <taxon>Cytophagales</taxon>
        <taxon>Flectobacillaceae</taxon>
        <taxon>Flectobacillus</taxon>
    </lineage>
</organism>